<evidence type="ECO:0000256" key="3">
    <source>
        <dbReference type="ARBA" id="ARBA00022692"/>
    </source>
</evidence>
<feature type="transmembrane region" description="Helical" evidence="6">
    <location>
        <begin position="346"/>
        <end position="369"/>
    </location>
</feature>
<gene>
    <name evidence="7" type="primary">ORF181928</name>
    <name evidence="8" type="synonym">ORF181943</name>
</gene>
<dbReference type="AlphaFoldDB" id="A0A0B7BD87"/>
<evidence type="ECO:0000256" key="4">
    <source>
        <dbReference type="ARBA" id="ARBA00022989"/>
    </source>
</evidence>
<dbReference type="GO" id="GO:0016020">
    <property type="term" value="C:membrane"/>
    <property type="evidence" value="ECO:0007669"/>
    <property type="project" value="UniProtKB-SubCell"/>
</dbReference>
<comment type="similarity">
    <text evidence="2">Belongs to the nucleobase:cation symporter-2 (NCS2) (TC 2.A.40) family.</text>
</comment>
<keyword evidence="5 6" id="KW-0472">Membrane</keyword>
<feature type="transmembrane region" description="Helical" evidence="6">
    <location>
        <begin position="463"/>
        <end position="482"/>
    </location>
</feature>
<dbReference type="GO" id="GO:0022857">
    <property type="term" value="F:transmembrane transporter activity"/>
    <property type="evidence" value="ECO:0007669"/>
    <property type="project" value="InterPro"/>
</dbReference>
<feature type="transmembrane region" description="Helical" evidence="6">
    <location>
        <begin position="196"/>
        <end position="219"/>
    </location>
</feature>
<keyword evidence="3 6" id="KW-0812">Transmembrane</keyword>
<evidence type="ECO:0000313" key="8">
    <source>
        <dbReference type="EMBL" id="CEK91281.1"/>
    </source>
</evidence>
<evidence type="ECO:0000256" key="1">
    <source>
        <dbReference type="ARBA" id="ARBA00004141"/>
    </source>
</evidence>
<dbReference type="PANTHER" id="PTHR11119">
    <property type="entry name" value="XANTHINE-URACIL / VITAMIN C PERMEASE FAMILY MEMBER"/>
    <property type="match status" value="1"/>
</dbReference>
<evidence type="ECO:0008006" key="9">
    <source>
        <dbReference type="Google" id="ProtNLM"/>
    </source>
</evidence>
<feature type="transmembrane region" description="Helical" evidence="6">
    <location>
        <begin position="247"/>
        <end position="266"/>
    </location>
</feature>
<keyword evidence="4 6" id="KW-1133">Transmembrane helix</keyword>
<feature type="transmembrane region" description="Helical" evidence="6">
    <location>
        <begin position="106"/>
        <end position="124"/>
    </location>
</feature>
<evidence type="ECO:0000256" key="2">
    <source>
        <dbReference type="ARBA" id="ARBA00008821"/>
    </source>
</evidence>
<reference evidence="7" key="1">
    <citation type="submission" date="2014-12" db="EMBL/GenBank/DDBJ databases">
        <title>Insight into the proteome of Arion vulgaris.</title>
        <authorList>
            <person name="Aradska J."/>
            <person name="Bulat T."/>
            <person name="Smidak R."/>
            <person name="Sarate P."/>
            <person name="Gangsoo J."/>
            <person name="Sialana F."/>
            <person name="Bilban M."/>
            <person name="Lubec G."/>
        </authorList>
    </citation>
    <scope>NUCLEOTIDE SEQUENCE</scope>
    <source>
        <tissue evidence="7">Skin</tissue>
    </source>
</reference>
<feature type="transmembrane region" description="Helical" evidence="6">
    <location>
        <begin position="287"/>
        <end position="313"/>
    </location>
</feature>
<evidence type="ECO:0000256" key="5">
    <source>
        <dbReference type="ARBA" id="ARBA00023136"/>
    </source>
</evidence>
<accession>A0A0B7BD87</accession>
<dbReference type="EMBL" id="HACG01044416">
    <property type="protein sequence ID" value="CEK91281.1"/>
    <property type="molecule type" value="Transcribed_RNA"/>
</dbReference>
<name>A0A0B7BD87_9EUPU</name>
<organism evidence="7">
    <name type="scientific">Arion vulgaris</name>
    <dbReference type="NCBI Taxonomy" id="1028688"/>
    <lineage>
        <taxon>Eukaryota</taxon>
        <taxon>Metazoa</taxon>
        <taxon>Spiralia</taxon>
        <taxon>Lophotrochozoa</taxon>
        <taxon>Mollusca</taxon>
        <taxon>Gastropoda</taxon>
        <taxon>Heterobranchia</taxon>
        <taxon>Euthyneura</taxon>
        <taxon>Panpulmonata</taxon>
        <taxon>Eupulmonata</taxon>
        <taxon>Stylommatophora</taxon>
        <taxon>Helicina</taxon>
        <taxon>Arionoidea</taxon>
        <taxon>Arionidae</taxon>
        <taxon>Arion</taxon>
    </lineage>
</organism>
<comment type="subcellular location">
    <subcellularLocation>
        <location evidence="1">Membrane</location>
        <topology evidence="1">Multi-pass membrane protein</topology>
    </subcellularLocation>
</comment>
<feature type="transmembrane region" description="Helical" evidence="6">
    <location>
        <begin position="531"/>
        <end position="548"/>
    </location>
</feature>
<evidence type="ECO:0000313" key="7">
    <source>
        <dbReference type="EMBL" id="CEK91279.1"/>
    </source>
</evidence>
<dbReference type="InterPro" id="IPR006043">
    <property type="entry name" value="NCS2"/>
</dbReference>
<feature type="transmembrane region" description="Helical" evidence="6">
    <location>
        <begin position="435"/>
        <end position="457"/>
    </location>
</feature>
<proteinExistence type="inferred from homology"/>
<protein>
    <recommendedName>
        <fullName evidence="9">SLC26A/SulP transporter domain-containing protein</fullName>
    </recommendedName>
</protein>
<dbReference type="EMBL" id="HACG01044414">
    <property type="protein sequence ID" value="CEK91279.1"/>
    <property type="molecule type" value="Transcribed_RNA"/>
</dbReference>
<feature type="transmembrane region" description="Helical" evidence="6">
    <location>
        <begin position="494"/>
        <end position="511"/>
    </location>
</feature>
<sequence>MDQLLGNEKNLTEFTNRNDNPKLLNEREQEKETSYSTVVDNEVIVEMVTEKTKPLIYKISEIPPISLLLLFAMQQSLLAIANPLSNAVIVAEVVCASNDDAIKAKLLSATLLMTGLATFLMPTVGVRLPIFQGPAVSYMIPLVSLMTLAEWKCPQTFEGIDPETNTTIMLTKIGNGTIVPMTDIILSKISQLSGSLMAAGILHFLIGFTGFVGIIIRYVGPVTVVPTVILVGLQVKRIAVKFSETNWTVAVITAGSSLLFSLFLSNRKTPIPLWSKKQGFHILWYPLHQVFSILLGILIGWSISAIMTVYGALSDDPRSKSFMARTDARSHVIAESNWLILPYPGMFGMVTFSLGGFISFFVATILSVLDSIGDYNACARTARVPPPPAYAFNRGIAIEGLVSFLGGTLGCCHATSSYGGNIGAMGITRVMSRSVFQLAGIIYIIFAIFGKFGAVFVSIPYSVLGGINIVIMGIFIGVILSYLQTIDLNSTRNLAIMGIAILLGVMMPLWVSNNPNALDTGNVTIDSALKMLLSNTSFVGGAFAFFMDNSTPGTLKERGLLHLLKETDTNNKNPGQYVEGLEIYELPFIPDSFRRRKIARYIPVISHIKGN</sequence>
<dbReference type="Pfam" id="PF00860">
    <property type="entry name" value="Xan_ur_permease"/>
    <property type="match status" value="1"/>
</dbReference>
<evidence type="ECO:0000256" key="6">
    <source>
        <dbReference type="SAM" id="Phobius"/>
    </source>
</evidence>